<evidence type="ECO:0000256" key="1">
    <source>
        <dbReference type="SAM" id="Coils"/>
    </source>
</evidence>
<gene>
    <name evidence="3" type="ORF">HG263_21635</name>
</gene>
<dbReference type="PIRSF" id="PIRSF016624">
    <property type="entry name" value="Mu_prophg_I"/>
    <property type="match status" value="1"/>
</dbReference>
<protein>
    <submittedName>
        <fullName evidence="3">Phage scaffold protein</fullName>
    </submittedName>
</protein>
<organism evidence="3 4">
    <name type="scientific">Pseudoalteromonas caenipelagi</name>
    <dbReference type="NCBI Taxonomy" id="2726988"/>
    <lineage>
        <taxon>Bacteria</taxon>
        <taxon>Pseudomonadati</taxon>
        <taxon>Pseudomonadota</taxon>
        <taxon>Gammaproteobacteria</taxon>
        <taxon>Alteromonadales</taxon>
        <taxon>Pseudoalteromonadaceae</taxon>
        <taxon>Pseudoalteromonas</taxon>
    </lineage>
</organism>
<proteinExistence type="predicted"/>
<dbReference type="Pfam" id="PF10123">
    <property type="entry name" value="Mu-like_Pro"/>
    <property type="match status" value="1"/>
</dbReference>
<keyword evidence="1" id="KW-0175">Coiled coil</keyword>
<name>A0A849VII2_9GAMM</name>
<reference evidence="3 4" key="1">
    <citation type="submission" date="2020-04" db="EMBL/GenBank/DDBJ databases">
        <title>Pseudoalteromonas caenipelagi sp. nov., isolated from a tidal flat.</title>
        <authorList>
            <person name="Park S."/>
            <person name="Yoon J.-H."/>
        </authorList>
    </citation>
    <scope>NUCLEOTIDE SEQUENCE [LARGE SCALE GENOMIC DNA]</scope>
    <source>
        <strain evidence="3 4">JBTF-M23</strain>
    </source>
</reference>
<dbReference type="RefSeq" id="WP_171628141.1">
    <property type="nucleotide sequence ID" value="NZ_JABBPG010000016.1"/>
</dbReference>
<keyword evidence="4" id="KW-1185">Reference proteome</keyword>
<dbReference type="EMBL" id="JABBPG010000016">
    <property type="protein sequence ID" value="NOU53106.1"/>
    <property type="molecule type" value="Genomic_DNA"/>
</dbReference>
<dbReference type="AlphaFoldDB" id="A0A849VII2"/>
<evidence type="ECO:0000256" key="2">
    <source>
        <dbReference type="SAM" id="MobiDB-lite"/>
    </source>
</evidence>
<evidence type="ECO:0000313" key="4">
    <source>
        <dbReference type="Proteomes" id="UP000586305"/>
    </source>
</evidence>
<feature type="coiled-coil region" evidence="1">
    <location>
        <begin position="230"/>
        <end position="267"/>
    </location>
</feature>
<sequence length="395" mass="43361">MHNPTRDRKQQTGRTRPMEGAFLAVLSNRPSGQIGTAVCRLNDIVVDEHGVSPRVQVLPDGFFSAGDGRPQDTEHKAWLMDQNAWALLKRHLDERANDLHFDYEHQTIFAESNGKEAPAAGWIKPTAFEYVPGQGVFALNVKWNDKAAAYLRKDEYRFVSPVFDYGYDGRPIKFRHFALTNDPGLDGMAKVVALKTENTPGDNPMNEALRLLAALGVVVPDGQTPTDEHYTKATATLKTLQTKADEADSKTKQLNDANEQVAALKAAGGNNQVDLTKWVPRADYDALATETATLRTENSTLSIEQQIETAREEGRISNAETNYFKQLGEQQGAAVLKTQLDARTPIAALKSQQTTTTQTPPKGQDSGELTAAELAVCKASGLKPEEFKKNKGAKL</sequence>
<dbReference type="InterPro" id="IPR012106">
    <property type="entry name" value="Phage_Mu_Gp1"/>
</dbReference>
<comment type="caution">
    <text evidence="3">The sequence shown here is derived from an EMBL/GenBank/DDBJ whole genome shotgun (WGS) entry which is preliminary data.</text>
</comment>
<evidence type="ECO:0000313" key="3">
    <source>
        <dbReference type="EMBL" id="NOU53106.1"/>
    </source>
</evidence>
<feature type="region of interest" description="Disordered" evidence="2">
    <location>
        <begin position="348"/>
        <end position="370"/>
    </location>
</feature>
<accession>A0A849VII2</accession>
<dbReference type="Proteomes" id="UP000586305">
    <property type="component" value="Unassembled WGS sequence"/>
</dbReference>